<feature type="active site" description="Proton acceptor" evidence="9 12">
    <location>
        <position position="155"/>
    </location>
</feature>
<feature type="compositionally biased region" description="Low complexity" evidence="13">
    <location>
        <begin position="398"/>
        <end position="413"/>
    </location>
</feature>
<feature type="binding site" evidence="10">
    <location>
        <begin position="31"/>
        <end position="35"/>
    </location>
    <ligand>
        <name>NAD(+)</name>
        <dbReference type="ChEBI" id="CHEBI:57540"/>
    </ligand>
</feature>
<keyword evidence="7" id="KW-0496">Mitochondrion</keyword>
<dbReference type="PROSITE" id="PS50305">
    <property type="entry name" value="SIRTUIN"/>
    <property type="match status" value="1"/>
</dbReference>
<comment type="similarity">
    <text evidence="2 8">Belongs to the sirtuin family. Class I subfamily.</text>
</comment>
<keyword evidence="5 8" id="KW-0862">Zinc</keyword>
<evidence type="ECO:0000259" key="14">
    <source>
        <dbReference type="PROSITE" id="PS50305"/>
    </source>
</evidence>
<dbReference type="InterPro" id="IPR017328">
    <property type="entry name" value="Sirtuin_class_I"/>
</dbReference>
<dbReference type="InterPro" id="IPR029035">
    <property type="entry name" value="DHS-like_NAD/FAD-binding_dom"/>
</dbReference>
<comment type="caution">
    <text evidence="15">The sequence shown here is derived from an EMBL/GenBank/DDBJ whole genome shotgun (WGS) entry which is preliminary data.</text>
</comment>
<proteinExistence type="inferred from homology"/>
<feature type="binding site" evidence="10">
    <location>
        <begin position="41"/>
        <end position="43"/>
    </location>
    <ligand>
        <name>NAD(+)</name>
        <dbReference type="ChEBI" id="CHEBI:57540"/>
    </ligand>
</feature>
<evidence type="ECO:0000256" key="7">
    <source>
        <dbReference type="ARBA" id="ARBA00023128"/>
    </source>
</evidence>
<dbReference type="InterPro" id="IPR050134">
    <property type="entry name" value="NAD-dep_sirtuin_deacylases"/>
</dbReference>
<dbReference type="PANTHER" id="PTHR11085">
    <property type="entry name" value="NAD-DEPENDENT PROTEIN DEACYLASE SIRTUIN-5, MITOCHONDRIAL-RELATED"/>
    <property type="match status" value="1"/>
</dbReference>
<sequence length="433" mass="47278">MASVLETADLKGIAQYIKSGKCKNISLMLGAGISTAAGIPDFRSEETGTSPVRRTFVNVYSLTNESRPSGLYANLARLNLPYPEAVFEINFFQNNPTPFYTLAHELYPGKFRPTLTHAFIRLLSERSLLRMCFTQNIDTLERRAGVPANKIIEAHGSFATQRCIKCKTPFDDTKMKEMVSRFSEDKVVPKCEKKGCKGLVKPDIVFFGEALPSAFGQAPRIIKTDTDLLIVIGTSLTVHPFASLAYICPDNVPRVLINIELVGDFGSGDEDVILLGKCDEVIQELCEELGWEEELLKLWEETAKSTDAGAATAATESKAKAMTVQEGSKPVQDKEVTFEGANNNLEDEVAKLAEKIQKQMDLQRASVEPEEYVPPLPSSDNTPTVGPPSAGYAKSKPETSSSVVATESEATVEIKAGAEAQKQEPGSKESQKL</sequence>
<dbReference type="CDD" id="cd01408">
    <property type="entry name" value="SIRT1"/>
    <property type="match status" value="1"/>
</dbReference>
<dbReference type="PANTHER" id="PTHR11085:SF6">
    <property type="entry name" value="NAD-DEPENDENT PROTEIN DEACETYLASE SIRTUIN-2"/>
    <property type="match status" value="1"/>
</dbReference>
<feature type="binding site" evidence="10">
    <location>
        <begin position="234"/>
        <end position="235"/>
    </location>
    <ligand>
        <name>NAD(+)</name>
        <dbReference type="ChEBI" id="CHEBI:57540"/>
    </ligand>
</feature>
<dbReference type="InterPro" id="IPR003000">
    <property type="entry name" value="Sirtuin"/>
</dbReference>
<dbReference type="OrthoDB" id="420264at2759"/>
<keyword evidence="3 8" id="KW-0808">Transferase</keyword>
<feature type="domain" description="Deacetylase sirtuin-type" evidence="14">
    <location>
        <begin position="3"/>
        <end position="292"/>
    </location>
</feature>
<accession>A0A8H5HJQ1</accession>
<dbReference type="AlphaFoldDB" id="A0A8H5HJQ1"/>
<evidence type="ECO:0000313" key="16">
    <source>
        <dbReference type="Proteomes" id="UP000518752"/>
    </source>
</evidence>
<evidence type="ECO:0000256" key="13">
    <source>
        <dbReference type="SAM" id="MobiDB-lite"/>
    </source>
</evidence>
<evidence type="ECO:0000256" key="12">
    <source>
        <dbReference type="PROSITE-ProRule" id="PRU00236"/>
    </source>
</evidence>
<dbReference type="EMBL" id="JAACJN010000042">
    <property type="protein sequence ID" value="KAF5384598.1"/>
    <property type="molecule type" value="Genomic_DNA"/>
</dbReference>
<feature type="compositionally biased region" description="Basic and acidic residues" evidence="13">
    <location>
        <begin position="421"/>
        <end position="433"/>
    </location>
</feature>
<evidence type="ECO:0000256" key="3">
    <source>
        <dbReference type="ARBA" id="ARBA00022679"/>
    </source>
</evidence>
<dbReference type="SUPFAM" id="SSF52467">
    <property type="entry name" value="DHS-like NAD/FAD-binding domain"/>
    <property type="match status" value="1"/>
</dbReference>
<comment type="cofactor">
    <cofactor evidence="11">
        <name>Zn(2+)</name>
        <dbReference type="ChEBI" id="CHEBI:29105"/>
    </cofactor>
    <text evidence="11">Binds 1 zinc ion per subunit.</text>
</comment>
<evidence type="ECO:0000313" key="15">
    <source>
        <dbReference type="EMBL" id="KAF5384598.1"/>
    </source>
</evidence>
<feature type="binding site" evidence="10">
    <location>
        <position position="278"/>
    </location>
    <ligand>
        <name>NAD(+)</name>
        <dbReference type="ChEBI" id="CHEBI:57540"/>
    </ligand>
</feature>
<feature type="binding site" evidence="11 12">
    <location>
        <position position="163"/>
    </location>
    <ligand>
        <name>Zn(2+)</name>
        <dbReference type="ChEBI" id="CHEBI:29105"/>
    </ligand>
</feature>
<evidence type="ECO:0000256" key="6">
    <source>
        <dbReference type="ARBA" id="ARBA00023027"/>
    </source>
</evidence>
<evidence type="ECO:0000256" key="2">
    <source>
        <dbReference type="ARBA" id="ARBA00006924"/>
    </source>
</evidence>
<dbReference type="GO" id="GO:0070403">
    <property type="term" value="F:NAD+ binding"/>
    <property type="evidence" value="ECO:0007669"/>
    <property type="project" value="UniProtKB-UniRule"/>
</dbReference>
<dbReference type="GO" id="GO:0008270">
    <property type="term" value="F:zinc ion binding"/>
    <property type="evidence" value="ECO:0007669"/>
    <property type="project" value="UniProtKB-UniRule"/>
</dbReference>
<dbReference type="GO" id="GO:0005634">
    <property type="term" value="C:nucleus"/>
    <property type="evidence" value="ECO:0007669"/>
    <property type="project" value="TreeGrafter"/>
</dbReference>
<protein>
    <recommendedName>
        <fullName evidence="8">NAD-dependent protein deacetylase</fullName>
        <ecNumber evidence="8">2.3.1.286</ecNumber>
    </recommendedName>
</protein>
<dbReference type="Proteomes" id="UP000518752">
    <property type="component" value="Unassembled WGS sequence"/>
</dbReference>
<feature type="binding site" evidence="11 12">
    <location>
        <position position="196"/>
    </location>
    <ligand>
        <name>Zn(2+)</name>
        <dbReference type="ChEBI" id="CHEBI:29105"/>
    </ligand>
</feature>
<evidence type="ECO:0000256" key="11">
    <source>
        <dbReference type="PIRSR" id="PIRSR037938-3"/>
    </source>
</evidence>
<keyword evidence="6 8" id="KW-0520">NAD</keyword>
<dbReference type="PIRSF" id="PIRSF037938">
    <property type="entry name" value="SIR2_euk"/>
    <property type="match status" value="1"/>
</dbReference>
<name>A0A8H5HJQ1_9AGAR</name>
<dbReference type="Gene3D" id="3.30.1600.10">
    <property type="entry name" value="SIR2/SIRT2 'Small Domain"/>
    <property type="match status" value="1"/>
</dbReference>
<gene>
    <name evidence="15" type="ORF">D9757_007457</name>
</gene>
<comment type="catalytic activity">
    <reaction evidence="8">
        <text>N(6)-acetyl-L-lysyl-[protein] + NAD(+) + H2O = 2''-O-acetyl-ADP-D-ribose + nicotinamide + L-lysyl-[protein]</text>
        <dbReference type="Rhea" id="RHEA:43636"/>
        <dbReference type="Rhea" id="RHEA-COMP:9752"/>
        <dbReference type="Rhea" id="RHEA-COMP:10731"/>
        <dbReference type="ChEBI" id="CHEBI:15377"/>
        <dbReference type="ChEBI" id="CHEBI:17154"/>
        <dbReference type="ChEBI" id="CHEBI:29969"/>
        <dbReference type="ChEBI" id="CHEBI:57540"/>
        <dbReference type="ChEBI" id="CHEBI:61930"/>
        <dbReference type="ChEBI" id="CHEBI:83767"/>
        <dbReference type="EC" id="2.3.1.286"/>
    </reaction>
</comment>
<evidence type="ECO:0000256" key="8">
    <source>
        <dbReference type="PIRNR" id="PIRNR037938"/>
    </source>
</evidence>
<dbReference type="Pfam" id="PF02146">
    <property type="entry name" value="SIR2"/>
    <property type="match status" value="1"/>
</dbReference>
<dbReference type="InterPro" id="IPR026591">
    <property type="entry name" value="Sirtuin_cat_small_dom_sf"/>
</dbReference>
<dbReference type="GO" id="GO:0005739">
    <property type="term" value="C:mitochondrion"/>
    <property type="evidence" value="ECO:0007669"/>
    <property type="project" value="UniProtKB-SubCell"/>
</dbReference>
<dbReference type="Gene3D" id="3.40.50.1220">
    <property type="entry name" value="TPP-binding domain"/>
    <property type="match status" value="1"/>
</dbReference>
<organism evidence="15 16">
    <name type="scientific">Collybiopsis confluens</name>
    <dbReference type="NCBI Taxonomy" id="2823264"/>
    <lineage>
        <taxon>Eukaryota</taxon>
        <taxon>Fungi</taxon>
        <taxon>Dikarya</taxon>
        <taxon>Basidiomycota</taxon>
        <taxon>Agaricomycotina</taxon>
        <taxon>Agaricomycetes</taxon>
        <taxon>Agaricomycetidae</taxon>
        <taxon>Agaricales</taxon>
        <taxon>Marasmiineae</taxon>
        <taxon>Omphalotaceae</taxon>
        <taxon>Collybiopsis</taxon>
    </lineage>
</organism>
<feature type="binding site" evidence="11 12">
    <location>
        <position position="166"/>
    </location>
    <ligand>
        <name>Zn(2+)</name>
        <dbReference type="ChEBI" id="CHEBI:29105"/>
    </ligand>
</feature>
<feature type="binding site" evidence="10">
    <location>
        <begin position="135"/>
        <end position="138"/>
    </location>
    <ligand>
        <name>NAD(+)</name>
        <dbReference type="ChEBI" id="CHEBI:57540"/>
    </ligand>
</feature>
<evidence type="ECO:0000256" key="4">
    <source>
        <dbReference type="ARBA" id="ARBA00022723"/>
    </source>
</evidence>
<evidence type="ECO:0000256" key="10">
    <source>
        <dbReference type="PIRSR" id="PIRSR037938-2"/>
    </source>
</evidence>
<evidence type="ECO:0000256" key="1">
    <source>
        <dbReference type="ARBA" id="ARBA00004173"/>
    </source>
</evidence>
<feature type="region of interest" description="Disordered" evidence="13">
    <location>
        <begin position="360"/>
        <end position="433"/>
    </location>
</feature>
<dbReference type="EC" id="2.3.1.286" evidence="8"/>
<comment type="subcellular location">
    <subcellularLocation>
        <location evidence="1">Mitochondrion</location>
    </subcellularLocation>
</comment>
<evidence type="ECO:0000256" key="5">
    <source>
        <dbReference type="ARBA" id="ARBA00022833"/>
    </source>
</evidence>
<evidence type="ECO:0000256" key="9">
    <source>
        <dbReference type="PIRSR" id="PIRSR037938-1"/>
    </source>
</evidence>
<feature type="binding site" evidence="10">
    <location>
        <begin position="258"/>
        <end position="260"/>
    </location>
    <ligand>
        <name>NAD(+)</name>
        <dbReference type="ChEBI" id="CHEBI:57540"/>
    </ligand>
</feature>
<reference evidence="15 16" key="1">
    <citation type="journal article" date="2020" name="ISME J.">
        <title>Uncovering the hidden diversity of litter-decomposition mechanisms in mushroom-forming fungi.</title>
        <authorList>
            <person name="Floudas D."/>
            <person name="Bentzer J."/>
            <person name="Ahren D."/>
            <person name="Johansson T."/>
            <person name="Persson P."/>
            <person name="Tunlid A."/>
        </authorList>
    </citation>
    <scope>NUCLEOTIDE SEQUENCE [LARGE SCALE GENOMIC DNA]</scope>
    <source>
        <strain evidence="15 16">CBS 406.79</strain>
    </source>
</reference>
<feature type="binding site" evidence="11 12">
    <location>
        <position position="191"/>
    </location>
    <ligand>
        <name>Zn(2+)</name>
        <dbReference type="ChEBI" id="CHEBI:29105"/>
    </ligand>
</feature>
<dbReference type="InterPro" id="IPR026590">
    <property type="entry name" value="Ssirtuin_cat_dom"/>
</dbReference>
<keyword evidence="16" id="KW-1185">Reference proteome</keyword>
<keyword evidence="4 8" id="KW-0479">Metal-binding</keyword>
<dbReference type="GO" id="GO:0017136">
    <property type="term" value="F:histone deacetylase activity, NAD-dependent"/>
    <property type="evidence" value="ECO:0007669"/>
    <property type="project" value="InterPro"/>
</dbReference>